<dbReference type="AlphaFoldDB" id="A0A848APH5"/>
<evidence type="ECO:0000313" key="2">
    <source>
        <dbReference type="Proteomes" id="UP000576225"/>
    </source>
</evidence>
<sequence>MQNTVETMKSLTFGTELEYTGITRPVAAKAIQSVIGGTIAHRPDLGYDTWQIKSPDGRIWKAISDGSLGAGGGCEVVTPILRWEDMETLQEVVRSLRKAGAKATSDTSQHIHIGAQSFNPTQIANFAKIFYKQEELILKSLGTWEHRLGHYAKRTDRGFIERLNATRQITNESLNKAWFGYLELTPSHYESHRYRDLNLNNIWRTGTIEVRAANGSTHAGEIKANIILCLAIAAKALTAKSTSSKNRREYDTRSAKYDMRVFLVCGLGLNGDEFKNTRQHLLKRLPGCAAWKNAEQAA</sequence>
<accession>A0A848APH5</accession>
<name>A0A848APH5_9BACT</name>
<comment type="caution">
    <text evidence="1">The sequence shown here is derived from an EMBL/GenBank/DDBJ whole genome shotgun (WGS) entry which is preliminary data.</text>
</comment>
<evidence type="ECO:0008006" key="3">
    <source>
        <dbReference type="Google" id="ProtNLM"/>
    </source>
</evidence>
<dbReference type="InterPro" id="IPR022025">
    <property type="entry name" value="Amidoligase_2"/>
</dbReference>
<dbReference type="RefSeq" id="WP_168961264.1">
    <property type="nucleotide sequence ID" value="NZ_JABAEW010000002.1"/>
</dbReference>
<proteinExistence type="predicted"/>
<evidence type="ECO:0000313" key="1">
    <source>
        <dbReference type="EMBL" id="NMD85185.1"/>
    </source>
</evidence>
<organism evidence="1 2">
    <name type="scientific">Victivallis vadensis</name>
    <dbReference type="NCBI Taxonomy" id="172901"/>
    <lineage>
        <taxon>Bacteria</taxon>
        <taxon>Pseudomonadati</taxon>
        <taxon>Lentisphaerota</taxon>
        <taxon>Lentisphaeria</taxon>
        <taxon>Victivallales</taxon>
        <taxon>Victivallaceae</taxon>
        <taxon>Victivallis</taxon>
    </lineage>
</organism>
<reference evidence="1 2" key="1">
    <citation type="submission" date="2020-04" db="EMBL/GenBank/DDBJ databases">
        <authorList>
            <person name="Hitch T.C.A."/>
            <person name="Wylensek D."/>
            <person name="Clavel T."/>
        </authorList>
    </citation>
    <scope>NUCLEOTIDE SEQUENCE [LARGE SCALE GENOMIC DNA]</scope>
    <source>
        <strain evidence="1 2">COR2-253-APC-1A</strain>
    </source>
</reference>
<dbReference type="EMBL" id="JABAEW010000002">
    <property type="protein sequence ID" value="NMD85185.1"/>
    <property type="molecule type" value="Genomic_DNA"/>
</dbReference>
<dbReference type="Proteomes" id="UP000576225">
    <property type="component" value="Unassembled WGS sequence"/>
</dbReference>
<gene>
    <name evidence="1" type="ORF">HF882_01155</name>
</gene>
<protein>
    <recommendedName>
        <fullName evidence="3">Amidoligase enzyme</fullName>
    </recommendedName>
</protein>
<dbReference type="Pfam" id="PF12224">
    <property type="entry name" value="Amidoligase_2"/>
    <property type="match status" value="1"/>
</dbReference>